<keyword evidence="3" id="KW-1185">Reference proteome</keyword>
<name>A0A8T0ETE9_ARGBR</name>
<proteinExistence type="predicted"/>
<comment type="caution">
    <text evidence="2">The sequence shown here is derived from an EMBL/GenBank/DDBJ whole genome shotgun (WGS) entry which is preliminary data.</text>
</comment>
<dbReference type="GO" id="GO:0003677">
    <property type="term" value="F:DNA binding"/>
    <property type="evidence" value="ECO:0007669"/>
    <property type="project" value="InterPro"/>
</dbReference>
<dbReference type="Gene3D" id="1.10.10.60">
    <property type="entry name" value="Homeodomain-like"/>
    <property type="match status" value="1"/>
</dbReference>
<reference evidence="2" key="2">
    <citation type="submission" date="2020-06" db="EMBL/GenBank/DDBJ databases">
        <authorList>
            <person name="Sheffer M."/>
        </authorList>
    </citation>
    <scope>NUCLEOTIDE SEQUENCE</scope>
</reference>
<dbReference type="GO" id="GO:0015074">
    <property type="term" value="P:DNA integration"/>
    <property type="evidence" value="ECO:0007669"/>
    <property type="project" value="InterPro"/>
</dbReference>
<dbReference type="GO" id="GO:0006313">
    <property type="term" value="P:DNA transposition"/>
    <property type="evidence" value="ECO:0007669"/>
    <property type="project" value="InterPro"/>
</dbReference>
<evidence type="ECO:0000313" key="3">
    <source>
        <dbReference type="Proteomes" id="UP000807504"/>
    </source>
</evidence>
<evidence type="ECO:0000259" key="1">
    <source>
        <dbReference type="Pfam" id="PF01498"/>
    </source>
</evidence>
<organism evidence="2 3">
    <name type="scientific">Argiope bruennichi</name>
    <name type="common">Wasp spider</name>
    <name type="synonym">Aranea bruennichi</name>
    <dbReference type="NCBI Taxonomy" id="94029"/>
    <lineage>
        <taxon>Eukaryota</taxon>
        <taxon>Metazoa</taxon>
        <taxon>Ecdysozoa</taxon>
        <taxon>Arthropoda</taxon>
        <taxon>Chelicerata</taxon>
        <taxon>Arachnida</taxon>
        <taxon>Araneae</taxon>
        <taxon>Araneomorphae</taxon>
        <taxon>Entelegynae</taxon>
        <taxon>Araneoidea</taxon>
        <taxon>Araneidae</taxon>
        <taxon>Argiope</taxon>
    </lineage>
</organism>
<feature type="domain" description="Transposase Tc1-like" evidence="1">
    <location>
        <begin position="84"/>
        <end position="130"/>
    </location>
</feature>
<evidence type="ECO:0000313" key="2">
    <source>
        <dbReference type="EMBL" id="KAF8778534.1"/>
    </source>
</evidence>
<dbReference type="Proteomes" id="UP000807504">
    <property type="component" value="Unassembled WGS sequence"/>
</dbReference>
<dbReference type="InterPro" id="IPR002492">
    <property type="entry name" value="Transposase_Tc1-like"/>
</dbReference>
<sequence length="172" mass="20438">MPRNVPFSAADIAKIWRLKAQNVKVSDIAKQMKRSRSGIYEILSKDANSIVKKRSGRLRKASKGHRQREFERSFNPEGLFLKLRGLPISRSTVHRRIQSSKFHRYRRMRRTPMLKLHHRKARVLWAKKYMYWTDEWLNNLHILFHYSSTEGIAPESKQEISNIRILPSTQDI</sequence>
<dbReference type="EMBL" id="JABXBU010002072">
    <property type="protein sequence ID" value="KAF8778534.1"/>
    <property type="molecule type" value="Genomic_DNA"/>
</dbReference>
<accession>A0A8T0ETE9</accession>
<gene>
    <name evidence="2" type="ORF">HNY73_015248</name>
</gene>
<dbReference type="Pfam" id="PF01498">
    <property type="entry name" value="HTH_Tnp_Tc3_2"/>
    <property type="match status" value="1"/>
</dbReference>
<reference evidence="2" key="1">
    <citation type="journal article" date="2020" name="bioRxiv">
        <title>Chromosome-level reference genome of the European wasp spider Argiope bruennichi: a resource for studies on range expansion and evolutionary adaptation.</title>
        <authorList>
            <person name="Sheffer M.M."/>
            <person name="Hoppe A."/>
            <person name="Krehenwinkel H."/>
            <person name="Uhl G."/>
            <person name="Kuss A.W."/>
            <person name="Jensen L."/>
            <person name="Jensen C."/>
            <person name="Gillespie R.G."/>
            <person name="Hoff K.J."/>
            <person name="Prost S."/>
        </authorList>
    </citation>
    <scope>NUCLEOTIDE SEQUENCE</scope>
</reference>
<protein>
    <recommendedName>
        <fullName evidence="1">Transposase Tc1-like domain-containing protein</fullName>
    </recommendedName>
</protein>
<dbReference type="AlphaFoldDB" id="A0A8T0ETE9"/>